<feature type="transmembrane region" description="Helical" evidence="1">
    <location>
        <begin position="170"/>
        <end position="190"/>
    </location>
</feature>
<feature type="transmembrane region" description="Helical" evidence="1">
    <location>
        <begin position="202"/>
        <end position="220"/>
    </location>
</feature>
<protein>
    <recommendedName>
        <fullName evidence="4">Transmembrane protein</fullName>
    </recommendedName>
</protein>
<keyword evidence="3" id="KW-1185">Reference proteome</keyword>
<evidence type="ECO:0000256" key="1">
    <source>
        <dbReference type="SAM" id="Phobius"/>
    </source>
</evidence>
<evidence type="ECO:0008006" key="4">
    <source>
        <dbReference type="Google" id="ProtNLM"/>
    </source>
</evidence>
<comment type="caution">
    <text evidence="2">The sequence shown here is derived from an EMBL/GenBank/DDBJ whole genome shotgun (WGS) entry which is preliminary data.</text>
</comment>
<accession>A0ABU3U3Q5</accession>
<feature type="transmembrane region" description="Helical" evidence="1">
    <location>
        <begin position="106"/>
        <end position="128"/>
    </location>
</feature>
<keyword evidence="1" id="KW-0472">Membrane</keyword>
<name>A0ABU3U3Q5_9FLAO</name>
<keyword evidence="1" id="KW-0812">Transmembrane</keyword>
<dbReference type="EMBL" id="JAWHTF010000001">
    <property type="protein sequence ID" value="MDU8885033.1"/>
    <property type="molecule type" value="Genomic_DNA"/>
</dbReference>
<evidence type="ECO:0000313" key="3">
    <source>
        <dbReference type="Proteomes" id="UP001268651"/>
    </source>
</evidence>
<feature type="transmembrane region" description="Helical" evidence="1">
    <location>
        <begin position="12"/>
        <end position="30"/>
    </location>
</feature>
<reference evidence="2 3" key="1">
    <citation type="submission" date="2023-10" db="EMBL/GenBank/DDBJ databases">
        <title>Marimonas sp. nov. isolated from tidal mud flat.</title>
        <authorList>
            <person name="Jaincy N.J."/>
            <person name="Srinivasan S."/>
            <person name="Lee S.-S."/>
        </authorList>
    </citation>
    <scope>NUCLEOTIDE SEQUENCE [LARGE SCALE GENOMIC DNA]</scope>
    <source>
        <strain evidence="2 3">MJ-SS3</strain>
    </source>
</reference>
<feature type="transmembrane region" description="Helical" evidence="1">
    <location>
        <begin position="140"/>
        <end position="164"/>
    </location>
</feature>
<organism evidence="2 3">
    <name type="scientific">Gilvirhabdus luticola</name>
    <dbReference type="NCBI Taxonomy" id="3079858"/>
    <lineage>
        <taxon>Bacteria</taxon>
        <taxon>Pseudomonadati</taxon>
        <taxon>Bacteroidota</taxon>
        <taxon>Flavobacteriia</taxon>
        <taxon>Flavobacteriales</taxon>
        <taxon>Flavobacteriaceae</taxon>
        <taxon>Gilvirhabdus</taxon>
    </lineage>
</organism>
<dbReference type="RefSeq" id="WP_316660857.1">
    <property type="nucleotide sequence ID" value="NZ_JAWHTF010000001.1"/>
</dbReference>
<sequence>MKTDLVYPKAHLWLIIPFVLTIAGFYMSYWSVFSDAPWRQHMHGLTATAWYLLLIIQPWLIHNKPAIYHKKLGIVMLFLAGGVVFSAFQVIPYQVVNDFLPDMLKYGFSFGDICALTGFSIAVVLGVLNARDYNKHARWMISTVFWVLLPATARLLYFPLLAAYDGNPPISYIQAAYICFAAAHIVLLYLMIMDYKKYKKIYASYSFAFIGVAFYTFAIAPMGKWQWWINICHSVIGKGM</sequence>
<feature type="transmembrane region" description="Helical" evidence="1">
    <location>
        <begin position="72"/>
        <end position="94"/>
    </location>
</feature>
<dbReference type="Proteomes" id="UP001268651">
    <property type="component" value="Unassembled WGS sequence"/>
</dbReference>
<keyword evidence="1" id="KW-1133">Transmembrane helix</keyword>
<feature type="transmembrane region" description="Helical" evidence="1">
    <location>
        <begin position="42"/>
        <end position="60"/>
    </location>
</feature>
<proteinExistence type="predicted"/>
<gene>
    <name evidence="2" type="ORF">RXV94_02595</name>
</gene>
<evidence type="ECO:0000313" key="2">
    <source>
        <dbReference type="EMBL" id="MDU8885033.1"/>
    </source>
</evidence>